<organism evidence="8 9">
    <name type="scientific">Halorhodospira halochloris</name>
    <name type="common">Ectothiorhodospira halochloris</name>
    <dbReference type="NCBI Taxonomy" id="1052"/>
    <lineage>
        <taxon>Bacteria</taxon>
        <taxon>Pseudomonadati</taxon>
        <taxon>Pseudomonadota</taxon>
        <taxon>Gammaproteobacteria</taxon>
        <taxon>Chromatiales</taxon>
        <taxon>Ectothiorhodospiraceae</taxon>
        <taxon>Halorhodospira</taxon>
    </lineage>
</organism>
<dbReference type="GO" id="GO:0016746">
    <property type="term" value="F:acyltransferase activity"/>
    <property type="evidence" value="ECO:0007669"/>
    <property type="project" value="UniProtKB-KW"/>
</dbReference>
<dbReference type="AlphaFoldDB" id="A0A0X8X709"/>
<evidence type="ECO:0000256" key="5">
    <source>
        <dbReference type="ARBA" id="ARBA00023136"/>
    </source>
</evidence>
<comment type="subcellular location">
    <subcellularLocation>
        <location evidence="1">Cell inner membrane</location>
    </subcellularLocation>
</comment>
<keyword evidence="6 8" id="KW-0012">Acyltransferase</keyword>
<feature type="region of interest" description="Disordered" evidence="7">
    <location>
        <begin position="188"/>
        <end position="214"/>
    </location>
</feature>
<dbReference type="KEGG" id="hhk:HH1059_00950"/>
<protein>
    <submittedName>
        <fullName evidence="8">Lipid A biosynthesis lauroyl acyltransferase</fullName>
    </submittedName>
</protein>
<evidence type="ECO:0000256" key="6">
    <source>
        <dbReference type="ARBA" id="ARBA00023315"/>
    </source>
</evidence>
<keyword evidence="9" id="KW-1185">Reference proteome</keyword>
<dbReference type="Proteomes" id="UP000218890">
    <property type="component" value="Chromosome"/>
</dbReference>
<evidence type="ECO:0000256" key="7">
    <source>
        <dbReference type="SAM" id="MobiDB-lite"/>
    </source>
</evidence>
<evidence type="ECO:0000313" key="8">
    <source>
        <dbReference type="EMBL" id="BAU56765.2"/>
    </source>
</evidence>
<evidence type="ECO:0000256" key="4">
    <source>
        <dbReference type="ARBA" id="ARBA00022679"/>
    </source>
</evidence>
<dbReference type="PANTHER" id="PTHR30606">
    <property type="entry name" value="LIPID A BIOSYNTHESIS LAUROYL ACYLTRANSFERASE"/>
    <property type="match status" value="1"/>
</dbReference>
<accession>A0A0X8X709</accession>
<dbReference type="PANTHER" id="PTHR30606:SF10">
    <property type="entry name" value="PHOSPHATIDYLINOSITOL MANNOSIDE ACYLTRANSFERASE"/>
    <property type="match status" value="1"/>
</dbReference>
<proteinExistence type="predicted"/>
<evidence type="ECO:0000256" key="1">
    <source>
        <dbReference type="ARBA" id="ARBA00004533"/>
    </source>
</evidence>
<gene>
    <name evidence="8" type="ORF">HH1059_00950</name>
</gene>
<dbReference type="Pfam" id="PF03279">
    <property type="entry name" value="Lip_A_acyltrans"/>
    <property type="match status" value="1"/>
</dbReference>
<dbReference type="InterPro" id="IPR004960">
    <property type="entry name" value="LipA_acyltrans"/>
</dbReference>
<dbReference type="EMBL" id="AP017372">
    <property type="protein sequence ID" value="BAU56765.2"/>
    <property type="molecule type" value="Genomic_DNA"/>
</dbReference>
<name>A0A0X8X709_HALHR</name>
<evidence type="ECO:0000256" key="2">
    <source>
        <dbReference type="ARBA" id="ARBA00022475"/>
    </source>
</evidence>
<evidence type="ECO:0000313" key="9">
    <source>
        <dbReference type="Proteomes" id="UP000218890"/>
    </source>
</evidence>
<keyword evidence="5" id="KW-0472">Membrane</keyword>
<sequence>MDVFGAEHLTAAMDHGTGTILLAPHYGCWELLNLWVAERHPLTALYRPPRQRSLEPILLEGRTRNGARMLPAGPQGIRGIMKALNAGESVGILPDQEPEGNEPFAPLFGQPAKTMTLASRVAYKSQAPVLFACARRLPAAKGFELHFIPADADIANPDPQLAAAAVNRGVEACVRLAPEQYQWTYKRFATQPDGHSPYPGRGKRRNKRKTATRA</sequence>
<dbReference type="CDD" id="cd07984">
    <property type="entry name" value="LPLAT_LABLAT-like"/>
    <property type="match status" value="1"/>
</dbReference>
<reference evidence="8" key="1">
    <citation type="submission" date="2016-02" db="EMBL/GenBank/DDBJ databases">
        <title>Halorhodospira halochloris DSM-1059 complete genome, version 2.</title>
        <authorList>
            <person name="Tsukatani Y."/>
        </authorList>
    </citation>
    <scope>NUCLEOTIDE SEQUENCE</scope>
    <source>
        <strain evidence="8">DSM 1059</strain>
    </source>
</reference>
<feature type="compositionally biased region" description="Basic residues" evidence="7">
    <location>
        <begin position="201"/>
        <end position="214"/>
    </location>
</feature>
<dbReference type="GO" id="GO:0009247">
    <property type="term" value="P:glycolipid biosynthetic process"/>
    <property type="evidence" value="ECO:0007669"/>
    <property type="project" value="UniProtKB-ARBA"/>
</dbReference>
<dbReference type="GO" id="GO:0005886">
    <property type="term" value="C:plasma membrane"/>
    <property type="evidence" value="ECO:0007669"/>
    <property type="project" value="UniProtKB-SubCell"/>
</dbReference>
<keyword evidence="3" id="KW-0997">Cell inner membrane</keyword>
<keyword evidence="4" id="KW-0808">Transferase</keyword>
<evidence type="ECO:0000256" key="3">
    <source>
        <dbReference type="ARBA" id="ARBA00022519"/>
    </source>
</evidence>
<keyword evidence="2" id="KW-1003">Cell membrane</keyword>